<dbReference type="EMBL" id="BMXV01000005">
    <property type="protein sequence ID" value="GGY76171.1"/>
    <property type="molecule type" value="Genomic_DNA"/>
</dbReference>
<dbReference type="Pfam" id="PF00884">
    <property type="entry name" value="Sulfatase"/>
    <property type="match status" value="1"/>
</dbReference>
<gene>
    <name evidence="2" type="ORF">GCM10007071_24470</name>
</gene>
<evidence type="ECO:0000313" key="3">
    <source>
        <dbReference type="Proteomes" id="UP000601597"/>
    </source>
</evidence>
<dbReference type="Proteomes" id="UP000601597">
    <property type="component" value="Unassembled WGS sequence"/>
</dbReference>
<keyword evidence="3" id="KW-1185">Reference proteome</keyword>
<protein>
    <recommendedName>
        <fullName evidence="1">Sulfatase N-terminal domain-containing protein</fullName>
    </recommendedName>
</protein>
<comment type="caution">
    <text evidence="2">The sequence shown here is derived from an EMBL/GenBank/DDBJ whole genome shotgun (WGS) entry which is preliminary data.</text>
</comment>
<accession>A0ABQ3B3C3</accession>
<dbReference type="SUPFAM" id="SSF53649">
    <property type="entry name" value="Alkaline phosphatase-like"/>
    <property type="match status" value="1"/>
</dbReference>
<sequence length="319" mass="36263">MIIYGFSAIFLNEEEYKVWSNEKRSLISSQVIFGIDSRRTGFVESLSVDGNLFGDVALNGATGAWFGDDSDTDEKILLIVNESWGVSNQTIQSAVMSPLLDATTVLSDWQQGSLSFNGITIEAEIRELCRSDLLHFNFEGHEEELAGCIPNQLRKRGYKTLAFHGAAGLMYDRARWYPQIGFEKQTFFESYSWPSRCYSFPGACDVEMADHVADSYSAEGKVFGYWLTLNTHHLYDLRDLSLEVLQCESIDVRAGTETCRNLKLQHQFFIKLSEIVTLPHMSGVRVVVVSDHEPRISNQAQMDEYFEKGRVPWVSFKIR</sequence>
<evidence type="ECO:0000259" key="1">
    <source>
        <dbReference type="Pfam" id="PF00884"/>
    </source>
</evidence>
<evidence type="ECO:0000313" key="2">
    <source>
        <dbReference type="EMBL" id="GGY76171.1"/>
    </source>
</evidence>
<reference evidence="3" key="1">
    <citation type="journal article" date="2019" name="Int. J. Syst. Evol. Microbiol.">
        <title>The Global Catalogue of Microorganisms (GCM) 10K type strain sequencing project: providing services to taxonomists for standard genome sequencing and annotation.</title>
        <authorList>
            <consortium name="The Broad Institute Genomics Platform"/>
            <consortium name="The Broad Institute Genome Sequencing Center for Infectious Disease"/>
            <person name="Wu L."/>
            <person name="Ma J."/>
        </authorList>
    </citation>
    <scope>NUCLEOTIDE SEQUENCE [LARGE SCALE GENOMIC DNA]</scope>
    <source>
        <strain evidence="3">KCTC 22280</strain>
    </source>
</reference>
<name>A0ABQ3B3C3_9GAMM</name>
<organism evidence="2 3">
    <name type="scientific">Marinobacter zhanjiangensis</name>
    <dbReference type="NCBI Taxonomy" id="578215"/>
    <lineage>
        <taxon>Bacteria</taxon>
        <taxon>Pseudomonadati</taxon>
        <taxon>Pseudomonadota</taxon>
        <taxon>Gammaproteobacteria</taxon>
        <taxon>Pseudomonadales</taxon>
        <taxon>Marinobacteraceae</taxon>
        <taxon>Marinobacter</taxon>
    </lineage>
</organism>
<feature type="domain" description="Sulfatase N-terminal" evidence="1">
    <location>
        <begin position="148"/>
        <end position="233"/>
    </location>
</feature>
<dbReference type="InterPro" id="IPR017850">
    <property type="entry name" value="Alkaline_phosphatase_core_sf"/>
</dbReference>
<dbReference type="InterPro" id="IPR000917">
    <property type="entry name" value="Sulfatase_N"/>
</dbReference>
<dbReference type="Gene3D" id="3.40.720.10">
    <property type="entry name" value="Alkaline Phosphatase, subunit A"/>
    <property type="match status" value="1"/>
</dbReference>
<proteinExistence type="predicted"/>